<dbReference type="Proteomes" id="UP000321085">
    <property type="component" value="Unassembled WGS sequence"/>
</dbReference>
<feature type="transmembrane region" description="Helical" evidence="1">
    <location>
        <begin position="87"/>
        <end position="104"/>
    </location>
</feature>
<keyword evidence="1" id="KW-0812">Transmembrane</keyword>
<feature type="transmembrane region" description="Helical" evidence="1">
    <location>
        <begin position="29"/>
        <end position="46"/>
    </location>
</feature>
<keyword evidence="3" id="KW-1185">Reference proteome</keyword>
<evidence type="ECO:0000313" key="2">
    <source>
        <dbReference type="EMBL" id="GEO16604.1"/>
    </source>
</evidence>
<dbReference type="AlphaFoldDB" id="A0A512BXC7"/>
<reference evidence="2 3" key="1">
    <citation type="submission" date="2019-07" db="EMBL/GenBank/DDBJ databases">
        <title>Whole genome shotgun sequence of Microvirga aerophila NBRC 106136.</title>
        <authorList>
            <person name="Hosoyama A."/>
            <person name="Uohara A."/>
            <person name="Ohji S."/>
            <person name="Ichikawa N."/>
        </authorList>
    </citation>
    <scope>NUCLEOTIDE SEQUENCE [LARGE SCALE GENOMIC DNA]</scope>
    <source>
        <strain evidence="2 3">NBRC 106136</strain>
    </source>
</reference>
<comment type="caution">
    <text evidence="2">The sequence shown here is derived from an EMBL/GenBank/DDBJ whole genome shotgun (WGS) entry which is preliminary data.</text>
</comment>
<feature type="transmembrane region" description="Helical" evidence="1">
    <location>
        <begin position="116"/>
        <end position="136"/>
    </location>
</feature>
<organism evidence="2 3">
    <name type="scientific">Microvirga aerophila</name>
    <dbReference type="NCBI Taxonomy" id="670291"/>
    <lineage>
        <taxon>Bacteria</taxon>
        <taxon>Pseudomonadati</taxon>
        <taxon>Pseudomonadota</taxon>
        <taxon>Alphaproteobacteria</taxon>
        <taxon>Hyphomicrobiales</taxon>
        <taxon>Methylobacteriaceae</taxon>
        <taxon>Microvirga</taxon>
    </lineage>
</organism>
<feature type="transmembrane region" description="Helical" evidence="1">
    <location>
        <begin position="142"/>
        <end position="163"/>
    </location>
</feature>
<feature type="transmembrane region" description="Helical" evidence="1">
    <location>
        <begin position="58"/>
        <end position="81"/>
    </location>
</feature>
<sequence>MWGAAALLLLLPLFAMQVTDQVDWDVADFAIFGAMLVGAGGTYEFAARKIGDPAYRVAVGVALAAAFVLVWMNLALGIIGAEDNPANMLYGGVLAVGIIGSIIARFQARGMARAMVTTALAQVFVAMIAVTAGLGFAGPDGLGQILILTSFFTALWLVSAWLFRRAARVGRPFPRRSHTPTESPERAR</sequence>
<keyword evidence="1" id="KW-1133">Transmembrane helix</keyword>
<evidence type="ECO:0000256" key="1">
    <source>
        <dbReference type="SAM" id="Phobius"/>
    </source>
</evidence>
<keyword evidence="1" id="KW-0472">Membrane</keyword>
<evidence type="ECO:0000313" key="3">
    <source>
        <dbReference type="Proteomes" id="UP000321085"/>
    </source>
</evidence>
<accession>A0A512BXC7</accession>
<gene>
    <name evidence="2" type="ORF">MAE02_43000</name>
</gene>
<proteinExistence type="predicted"/>
<protein>
    <submittedName>
        <fullName evidence="2">Uncharacterized protein</fullName>
    </submittedName>
</protein>
<dbReference type="EMBL" id="BJYU01000069">
    <property type="protein sequence ID" value="GEO16604.1"/>
    <property type="molecule type" value="Genomic_DNA"/>
</dbReference>
<name>A0A512BXC7_9HYPH</name>